<dbReference type="AlphaFoldDB" id="A0A3M7TEM6"/>
<evidence type="ECO:0000313" key="1">
    <source>
        <dbReference type="EMBL" id="RNA60650.1"/>
    </source>
</evidence>
<organism evidence="1 2">
    <name type="scientific">Chryseobacterium nematophagum</name>
    <dbReference type="NCBI Taxonomy" id="2305228"/>
    <lineage>
        <taxon>Bacteria</taxon>
        <taxon>Pseudomonadati</taxon>
        <taxon>Bacteroidota</taxon>
        <taxon>Flavobacteriia</taxon>
        <taxon>Flavobacteriales</taxon>
        <taxon>Weeksellaceae</taxon>
        <taxon>Chryseobacterium group</taxon>
        <taxon>Chryseobacterium</taxon>
    </lineage>
</organism>
<evidence type="ECO:0000313" key="2">
    <source>
        <dbReference type="Proteomes" id="UP000278775"/>
    </source>
</evidence>
<comment type="caution">
    <text evidence="1">The sequence shown here is derived from an EMBL/GenBank/DDBJ whole genome shotgun (WGS) entry which is preliminary data.</text>
</comment>
<evidence type="ECO:0008006" key="3">
    <source>
        <dbReference type="Google" id="ProtNLM"/>
    </source>
</evidence>
<proteinExistence type="predicted"/>
<dbReference type="EMBL" id="QWIU01000002">
    <property type="protein sequence ID" value="RNA60650.1"/>
    <property type="molecule type" value="Genomic_DNA"/>
</dbReference>
<reference evidence="1 2" key="1">
    <citation type="submission" date="2018-08" db="EMBL/GenBank/DDBJ databases">
        <title>Chryseobacterium nematophagum: a novel matrix digesting pathogen of nematodes.</title>
        <authorList>
            <person name="Page A."/>
            <person name="Roberts M."/>
            <person name="Felix M.-A."/>
            <person name="Weir W."/>
        </authorList>
    </citation>
    <scope>NUCLEOTIDE SEQUENCE [LARGE SCALE GENOMIC DNA]</scope>
    <source>
        <strain evidence="1 2">JUb129</strain>
    </source>
</reference>
<gene>
    <name evidence="1" type="ORF">D1631_01235</name>
</gene>
<protein>
    <recommendedName>
        <fullName evidence="3">Streptolysin O</fullName>
    </recommendedName>
</protein>
<dbReference type="Proteomes" id="UP000278775">
    <property type="component" value="Unassembled WGS sequence"/>
</dbReference>
<sequence>MKLKLSTAILLTALLYSCNNEQSLDENNNDQNSLKQASIYNGPASKLIITKVNNNLSSSANKNATNCEDITEHQEKTFDSFTRLGTGAELMWPGNIIQGKTIKTGQIATIPISDQGRNPIEVKVDAFSSSSTVPSSKLIESPTPGKVQIALGEIINSYYDSGTKFPANYSIDIQRTFSSKQLQMALNIGYTGTVGLDGGTSFGINFNKNKNYYAVTLKQKFFQVSVNSKTGLKGNDGWIKSDYPKSQLDPYIKSDNPAIYISTVTYGRLYTLVYESEENATKIEQALNFAYKNPAASITASQKAEYASTLQNARVYVKQLGGSATAGLESSMSTLAGNFDSVRDCVVTGAEASKTNPGYPIEYTAVNIGSNLPVTIKVEDQVTYKNCIDNTYKLILKNTDYTTLPILFKTIDNPNHSTYHLTSGESIELPYNSNLMQFTYKGSPIKSIDLNNGDTSDDISFNEGSEIPLGSITYKKHMLFQNSVKLLFKDYKDVSKTLAYTVIDEDGINGGGAAKLEATKDAASNTLKIEIKKK</sequence>
<dbReference type="InterPro" id="IPR001869">
    <property type="entry name" value="Thiol_cytolysin"/>
</dbReference>
<dbReference type="Pfam" id="PF01289">
    <property type="entry name" value="Thiol_cytolysin"/>
    <property type="match status" value="1"/>
</dbReference>
<dbReference type="InterPro" id="IPR036359">
    <property type="entry name" value="Thiol_cytolysin_sf"/>
</dbReference>
<accession>A0A3M7TEM6</accession>
<dbReference type="Gene3D" id="3.40.30.40">
    <property type="entry name" value="Perfringolysin"/>
    <property type="match status" value="1"/>
</dbReference>
<dbReference type="RefSeq" id="WP_122634880.1">
    <property type="nucleotide sequence ID" value="NZ_QWIU01000002.1"/>
</dbReference>
<dbReference type="SUPFAM" id="SSF56978">
    <property type="entry name" value="Perfringolysin"/>
    <property type="match status" value="1"/>
</dbReference>
<name>A0A3M7TEM6_9FLAO</name>
<dbReference type="OrthoDB" id="1278584at2"/>
<dbReference type="GO" id="GO:0015485">
    <property type="term" value="F:cholesterol binding"/>
    <property type="evidence" value="ECO:0007669"/>
    <property type="project" value="InterPro"/>
</dbReference>
<dbReference type="Gene3D" id="3.90.840.10">
    <property type="entry name" value="Thiol-activated cytolysin superfamily/Thiol-activated cytolysin, alpha-beta domain"/>
    <property type="match status" value="1"/>
</dbReference>
<dbReference type="PROSITE" id="PS51257">
    <property type="entry name" value="PROKAR_LIPOPROTEIN"/>
    <property type="match status" value="1"/>
</dbReference>
<dbReference type="InterPro" id="IPR036363">
    <property type="entry name" value="Thiol_cytolysin_ab_sf"/>
</dbReference>